<dbReference type="GO" id="GO:0016628">
    <property type="term" value="F:oxidoreductase activity, acting on the CH-CH group of donors, NAD or NADP as acceptor"/>
    <property type="evidence" value="ECO:0007669"/>
    <property type="project" value="InterPro"/>
</dbReference>
<dbReference type="AlphaFoldDB" id="A0AAU0UP00"/>
<reference evidence="3 4" key="1">
    <citation type="submission" date="2023-04" db="EMBL/GenBank/DDBJ databases">
        <authorList>
            <person name="Hsu D."/>
        </authorList>
    </citation>
    <scope>NUCLEOTIDE SEQUENCE [LARGE SCALE GENOMIC DNA]</scope>
    <source>
        <strain evidence="3 4">MK1</strain>
    </source>
</reference>
<dbReference type="KEGG" id="dbc:MFMK1_001750"/>
<dbReference type="PRINTS" id="PR00420">
    <property type="entry name" value="RNGMNOXGNASE"/>
</dbReference>
<protein>
    <submittedName>
        <fullName evidence="3">Geranylgeranyl reductase family protein</fullName>
    </submittedName>
</protein>
<feature type="domain" description="FAD-binding" evidence="2">
    <location>
        <begin position="8"/>
        <end position="166"/>
    </location>
</feature>
<evidence type="ECO:0000256" key="1">
    <source>
        <dbReference type="PROSITE-ProRule" id="PRU00339"/>
    </source>
</evidence>
<dbReference type="PANTHER" id="PTHR42685:SF22">
    <property type="entry name" value="CONDITIONED MEDIUM FACTOR RECEPTOR 1"/>
    <property type="match status" value="1"/>
</dbReference>
<evidence type="ECO:0000313" key="4">
    <source>
        <dbReference type="Proteomes" id="UP001329915"/>
    </source>
</evidence>
<dbReference type="NCBIfam" id="TIGR02032">
    <property type="entry name" value="GG-red-SF"/>
    <property type="match status" value="1"/>
</dbReference>
<dbReference type="PROSITE" id="PS50005">
    <property type="entry name" value="TPR"/>
    <property type="match status" value="1"/>
</dbReference>
<name>A0AAU0UP00_9FIRM</name>
<keyword evidence="1" id="KW-0802">TPR repeat</keyword>
<dbReference type="InterPro" id="IPR011777">
    <property type="entry name" value="Geranylgeranyl_Rdtase_fam"/>
</dbReference>
<dbReference type="EMBL" id="CP121694">
    <property type="protein sequence ID" value="WRO21929.1"/>
    <property type="molecule type" value="Genomic_DNA"/>
</dbReference>
<dbReference type="PANTHER" id="PTHR42685">
    <property type="entry name" value="GERANYLGERANYL DIPHOSPHATE REDUCTASE"/>
    <property type="match status" value="1"/>
</dbReference>
<dbReference type="Pfam" id="PF01494">
    <property type="entry name" value="FAD_binding_3"/>
    <property type="match status" value="1"/>
</dbReference>
<dbReference type="Gene3D" id="3.50.50.60">
    <property type="entry name" value="FAD/NAD(P)-binding domain"/>
    <property type="match status" value="1"/>
</dbReference>
<dbReference type="Proteomes" id="UP001329915">
    <property type="component" value="Chromosome"/>
</dbReference>
<evidence type="ECO:0000259" key="2">
    <source>
        <dbReference type="Pfam" id="PF01494"/>
    </source>
</evidence>
<dbReference type="InterPro" id="IPR002938">
    <property type="entry name" value="FAD-bd"/>
</dbReference>
<dbReference type="SUPFAM" id="SSF51905">
    <property type="entry name" value="FAD/NAD(P)-binding domain"/>
    <property type="match status" value="1"/>
</dbReference>
<proteinExistence type="predicted"/>
<evidence type="ECO:0000313" key="3">
    <source>
        <dbReference type="EMBL" id="WRO21929.1"/>
    </source>
</evidence>
<dbReference type="InterPro" id="IPR019734">
    <property type="entry name" value="TPR_rpt"/>
</dbReference>
<gene>
    <name evidence="3" type="ORF">MFMK1_001750</name>
</gene>
<dbReference type="InterPro" id="IPR050407">
    <property type="entry name" value="Geranylgeranyl_reductase"/>
</dbReference>
<sequence>MEKNYFAVIAGAGPAGSFLARLLAQENRPVALLDKRQFPRYKPCGGGVSAKARKLLLDNGADYSHLIQDRVNTVVFTNRCQDPIEVKFDDAIIDMVMREELDHLLMQQAVQSGAEVFTPCKVLDMEQQHGKMLVKTSNGTFNTRYLIGADGANSLVSKRLNYKVKARLGFAVECELEDKCFPHYQGKVQLDHGHIDDGYGWVFPKKQAHLSVGIGSFSQKTKNYRRILDNFLEALELNPKINLIKGHLIPTPTHKKITLGKNNSLLIGDAAALADPLSGEGIYYALRSAILASESLLEENPASYSDKVSRCILPELMQAKKVARLIYTIPGTVHSLLKRDRELAKMLVEIVYGGEQYNNLLKQFIKNKLTINLA</sequence>
<dbReference type="RefSeq" id="WP_366924755.1">
    <property type="nucleotide sequence ID" value="NZ_CP121694.1"/>
</dbReference>
<accession>A0AAU0UP00</accession>
<dbReference type="GO" id="GO:0071949">
    <property type="term" value="F:FAD binding"/>
    <property type="evidence" value="ECO:0007669"/>
    <property type="project" value="InterPro"/>
</dbReference>
<feature type="repeat" description="TPR" evidence="1">
    <location>
        <begin position="208"/>
        <end position="241"/>
    </location>
</feature>
<keyword evidence="4" id="KW-1185">Reference proteome</keyword>
<dbReference type="InterPro" id="IPR036188">
    <property type="entry name" value="FAD/NAD-bd_sf"/>
</dbReference>
<organism evidence="3 4">
    <name type="scientific">Metallumcola ferriviriculae</name>
    <dbReference type="NCBI Taxonomy" id="3039180"/>
    <lineage>
        <taxon>Bacteria</taxon>
        <taxon>Bacillati</taxon>
        <taxon>Bacillota</taxon>
        <taxon>Clostridia</taxon>
        <taxon>Neomoorellales</taxon>
        <taxon>Desulfitibacteraceae</taxon>
        <taxon>Metallumcola</taxon>
    </lineage>
</organism>